<dbReference type="OrthoDB" id="103349at2759"/>
<keyword evidence="8" id="KW-0812">Transmembrane</keyword>
<keyword evidence="8" id="KW-0472">Membrane</keyword>
<dbReference type="InterPro" id="IPR017850">
    <property type="entry name" value="Alkaline_phosphatase_core_sf"/>
</dbReference>
<evidence type="ECO:0000256" key="1">
    <source>
        <dbReference type="ARBA" id="ARBA00001913"/>
    </source>
</evidence>
<evidence type="ECO:0000256" key="6">
    <source>
        <dbReference type="ARBA" id="ARBA00023180"/>
    </source>
</evidence>
<keyword evidence="8" id="KW-1133">Transmembrane helix</keyword>
<dbReference type="PANTHER" id="PTHR10342:SF273">
    <property type="entry name" value="RE14504P"/>
    <property type="match status" value="1"/>
</dbReference>
<evidence type="ECO:0000313" key="11">
    <source>
        <dbReference type="RefSeq" id="XP_055860094.1"/>
    </source>
</evidence>
<feature type="domain" description="Sulfatase N-terminal" evidence="9">
    <location>
        <begin position="94"/>
        <end position="417"/>
    </location>
</feature>
<dbReference type="InterPro" id="IPR000917">
    <property type="entry name" value="Sulfatase_N"/>
</dbReference>
<comment type="cofactor">
    <cofactor evidence="1">
        <name>Ca(2+)</name>
        <dbReference type="ChEBI" id="CHEBI:29108"/>
    </cofactor>
</comment>
<accession>A0A9W2YBA6</accession>
<feature type="region of interest" description="Disordered" evidence="7">
    <location>
        <begin position="631"/>
        <end position="655"/>
    </location>
</feature>
<evidence type="ECO:0000256" key="8">
    <source>
        <dbReference type="SAM" id="Phobius"/>
    </source>
</evidence>
<evidence type="ECO:0000256" key="3">
    <source>
        <dbReference type="ARBA" id="ARBA00022723"/>
    </source>
</evidence>
<dbReference type="GO" id="GO:0046872">
    <property type="term" value="F:metal ion binding"/>
    <property type="evidence" value="ECO:0007669"/>
    <property type="project" value="UniProtKB-KW"/>
</dbReference>
<evidence type="ECO:0000313" key="10">
    <source>
        <dbReference type="Proteomes" id="UP001165740"/>
    </source>
</evidence>
<organism evidence="10 11">
    <name type="scientific">Biomphalaria glabrata</name>
    <name type="common">Bloodfluke planorb</name>
    <name type="synonym">Freshwater snail</name>
    <dbReference type="NCBI Taxonomy" id="6526"/>
    <lineage>
        <taxon>Eukaryota</taxon>
        <taxon>Metazoa</taxon>
        <taxon>Spiralia</taxon>
        <taxon>Lophotrochozoa</taxon>
        <taxon>Mollusca</taxon>
        <taxon>Gastropoda</taxon>
        <taxon>Heterobranchia</taxon>
        <taxon>Euthyneura</taxon>
        <taxon>Panpulmonata</taxon>
        <taxon>Hygrophila</taxon>
        <taxon>Lymnaeoidea</taxon>
        <taxon>Planorbidae</taxon>
        <taxon>Biomphalaria</taxon>
    </lineage>
</organism>
<dbReference type="PROSITE" id="PS00149">
    <property type="entry name" value="SULFATASE_2"/>
    <property type="match status" value="1"/>
</dbReference>
<keyword evidence="6" id="KW-0325">Glycoprotein</keyword>
<keyword evidence="10" id="KW-1185">Reference proteome</keyword>
<protein>
    <submittedName>
        <fullName evidence="11">Arylsulfatase I-like isoform X1</fullName>
    </submittedName>
</protein>
<reference evidence="11" key="1">
    <citation type="submission" date="2025-08" db="UniProtKB">
        <authorList>
            <consortium name="RefSeq"/>
        </authorList>
    </citation>
    <scope>IDENTIFICATION</scope>
</reference>
<dbReference type="Pfam" id="PF00884">
    <property type="entry name" value="Sulfatase"/>
    <property type="match status" value="1"/>
</dbReference>
<feature type="transmembrane region" description="Helical" evidence="8">
    <location>
        <begin position="73"/>
        <end position="90"/>
    </location>
</feature>
<dbReference type="CDD" id="cd16029">
    <property type="entry name" value="4-S"/>
    <property type="match status" value="1"/>
</dbReference>
<comment type="similarity">
    <text evidence="2">Belongs to the sulfatase family.</text>
</comment>
<dbReference type="OMA" id="MIKCPPR"/>
<keyword evidence="5" id="KW-0106">Calcium</keyword>
<gene>
    <name evidence="11" type="primary">LOC106072562</name>
</gene>
<dbReference type="GO" id="GO:0008484">
    <property type="term" value="F:sulfuric ester hydrolase activity"/>
    <property type="evidence" value="ECO:0007669"/>
    <property type="project" value="InterPro"/>
</dbReference>
<proteinExistence type="inferred from homology"/>
<evidence type="ECO:0000256" key="4">
    <source>
        <dbReference type="ARBA" id="ARBA00022801"/>
    </source>
</evidence>
<dbReference type="Gene3D" id="3.40.720.10">
    <property type="entry name" value="Alkaline Phosphatase, subunit A"/>
    <property type="match status" value="1"/>
</dbReference>
<dbReference type="PROSITE" id="PS00523">
    <property type="entry name" value="SULFATASE_1"/>
    <property type="match status" value="1"/>
</dbReference>
<sequence length="655" mass="74777">MTTYKTTNNHDSAEAIIFILMRRWLKLKENLIGHYRKQLCLHWMWQNIYRTKPLNLSKLVIVKMYTVNSFKRYLLFVVFLMTTCIAPSLASQQPNIILIVADDLGYNDVSFHGSNQIPTPNIDFLGYTGIILNNYYVSPICTPTRSALMTGRHPIHTGMQSGVIVGTQPYGLPLNETILPQYLNQLGYSSHIVGKWHLGMFKWEYTPLYRGFKSHIGYYQGCEDYYTHTYEANLQQWGLDFRQDKDLLWNYTGKYSTDIFKDEALRIINKHNKSQPLFLYLPFQSVHSGNGDSTHLQAPKRYIDKFQYIENGQRRIYAAMLSALDDAIGEIYDALKNSGLLDNSIIVFTTDNGGPANGFDFNAANNYPLRGVKATLWEGGMRGVGLVHSPLLQKQGYVSEQMFHVCDWLPTFYKAAGGDPSTLKNLDGFNSWEMLNTNGNPIRSKMLHNIDPLDKSAAIRVGDYKLLVGNVMSGWDGWYPPYQLYDDQKLLHYSNYTDKTFQSSGMLMLRDKLQKQYSEFWPKQVTSRLEELYTFYQKSDIYSKFRPNLGKNETSLLFSPQKSSNTFSGTPVTLNCGPKPSNASDNCKPNVAPCLYHIPSDPCEYNNLAFSKPDIVTELLNELKAYSDTMVPPGNKPYDDAGNPTRHGGAWVPWQ</sequence>
<evidence type="ECO:0000259" key="9">
    <source>
        <dbReference type="Pfam" id="PF00884"/>
    </source>
</evidence>
<dbReference type="AlphaFoldDB" id="A0A9W2YBA6"/>
<keyword evidence="3" id="KW-0479">Metal-binding</keyword>
<evidence type="ECO:0000256" key="2">
    <source>
        <dbReference type="ARBA" id="ARBA00008779"/>
    </source>
</evidence>
<dbReference type="SUPFAM" id="SSF53649">
    <property type="entry name" value="Alkaline phosphatase-like"/>
    <property type="match status" value="1"/>
</dbReference>
<dbReference type="InterPro" id="IPR047115">
    <property type="entry name" value="ARSB"/>
</dbReference>
<evidence type="ECO:0000256" key="5">
    <source>
        <dbReference type="ARBA" id="ARBA00022837"/>
    </source>
</evidence>
<evidence type="ECO:0000256" key="7">
    <source>
        <dbReference type="SAM" id="MobiDB-lite"/>
    </source>
</evidence>
<dbReference type="InterPro" id="IPR024607">
    <property type="entry name" value="Sulfatase_CS"/>
</dbReference>
<dbReference type="Gene3D" id="3.30.1120.10">
    <property type="match status" value="1"/>
</dbReference>
<dbReference type="GeneID" id="106072562"/>
<dbReference type="Proteomes" id="UP001165740">
    <property type="component" value="Chromosome 11"/>
</dbReference>
<dbReference type="PANTHER" id="PTHR10342">
    <property type="entry name" value="ARYLSULFATASE"/>
    <property type="match status" value="1"/>
</dbReference>
<dbReference type="RefSeq" id="XP_055860094.1">
    <property type="nucleotide sequence ID" value="XM_056004119.1"/>
</dbReference>
<keyword evidence="4" id="KW-0378">Hydrolase</keyword>
<name>A0A9W2YBA6_BIOGL</name>